<proteinExistence type="predicted"/>
<evidence type="ECO:0000313" key="2">
    <source>
        <dbReference type="Proteomes" id="UP001054945"/>
    </source>
</evidence>
<name>A0AAV4MJL2_CAEEX</name>
<evidence type="ECO:0000313" key="1">
    <source>
        <dbReference type="EMBL" id="GIX72048.1"/>
    </source>
</evidence>
<dbReference type="AlphaFoldDB" id="A0AAV4MJL2"/>
<accession>A0AAV4MJL2</accession>
<protein>
    <submittedName>
        <fullName evidence="1">Uncharacterized protein</fullName>
    </submittedName>
</protein>
<comment type="caution">
    <text evidence="1">The sequence shown here is derived from an EMBL/GenBank/DDBJ whole genome shotgun (WGS) entry which is preliminary data.</text>
</comment>
<dbReference type="EMBL" id="BPLR01019816">
    <property type="protein sequence ID" value="GIX72048.1"/>
    <property type="molecule type" value="Genomic_DNA"/>
</dbReference>
<sequence length="123" mass="14132">MRQYLFLQQTSEERIYSSPIVFEQWEGICEEYIVFMQHSLFLLQHSNSQTILGRLEHPIPPPTHRTCTPSVSLALMAGPLPSIQNANDHPFRTSRESMQTVHQGWLLEPAPCNTGQKSRRTKA</sequence>
<gene>
    <name evidence="1" type="ORF">CEXT_434501</name>
</gene>
<dbReference type="Proteomes" id="UP001054945">
    <property type="component" value="Unassembled WGS sequence"/>
</dbReference>
<keyword evidence="2" id="KW-1185">Reference proteome</keyword>
<organism evidence="1 2">
    <name type="scientific">Caerostris extrusa</name>
    <name type="common">Bark spider</name>
    <name type="synonym">Caerostris bankana</name>
    <dbReference type="NCBI Taxonomy" id="172846"/>
    <lineage>
        <taxon>Eukaryota</taxon>
        <taxon>Metazoa</taxon>
        <taxon>Ecdysozoa</taxon>
        <taxon>Arthropoda</taxon>
        <taxon>Chelicerata</taxon>
        <taxon>Arachnida</taxon>
        <taxon>Araneae</taxon>
        <taxon>Araneomorphae</taxon>
        <taxon>Entelegynae</taxon>
        <taxon>Araneoidea</taxon>
        <taxon>Araneidae</taxon>
        <taxon>Caerostris</taxon>
    </lineage>
</organism>
<reference evidence="1 2" key="1">
    <citation type="submission" date="2021-06" db="EMBL/GenBank/DDBJ databases">
        <title>Caerostris extrusa draft genome.</title>
        <authorList>
            <person name="Kono N."/>
            <person name="Arakawa K."/>
        </authorList>
    </citation>
    <scope>NUCLEOTIDE SEQUENCE [LARGE SCALE GENOMIC DNA]</scope>
</reference>